<sequence length="75" mass="8431">MVRLMIQVFAETTYERAFYEVEIAARTEKGVFREGKKLAAALAATLEGRTISSGAMLTENQQRAIFGHVQTTQHR</sequence>
<evidence type="ECO:0000313" key="1">
    <source>
        <dbReference type="EMBL" id="CAB5221028.1"/>
    </source>
</evidence>
<accession>A0A6J7WW35</accession>
<organism evidence="1">
    <name type="scientific">uncultured Caudovirales phage</name>
    <dbReference type="NCBI Taxonomy" id="2100421"/>
    <lineage>
        <taxon>Viruses</taxon>
        <taxon>Duplodnaviria</taxon>
        <taxon>Heunggongvirae</taxon>
        <taxon>Uroviricota</taxon>
        <taxon>Caudoviricetes</taxon>
        <taxon>Peduoviridae</taxon>
        <taxon>Maltschvirus</taxon>
        <taxon>Maltschvirus maltsch</taxon>
    </lineage>
</organism>
<reference evidence="1" key="1">
    <citation type="submission" date="2020-05" db="EMBL/GenBank/DDBJ databases">
        <authorList>
            <person name="Chiriac C."/>
            <person name="Salcher M."/>
            <person name="Ghai R."/>
            <person name="Kavagutti S V."/>
        </authorList>
    </citation>
    <scope>NUCLEOTIDE SEQUENCE</scope>
</reference>
<dbReference type="EMBL" id="LR798289">
    <property type="protein sequence ID" value="CAB5221028.1"/>
    <property type="molecule type" value="Genomic_DNA"/>
</dbReference>
<proteinExistence type="predicted"/>
<protein>
    <submittedName>
        <fullName evidence="1">Uncharacterized protein</fullName>
    </submittedName>
</protein>
<gene>
    <name evidence="1" type="ORF">UFOVP357_64</name>
</gene>
<name>A0A6J7WW35_9CAUD</name>